<accession>A0A8J2T6R0</accession>
<dbReference type="OrthoDB" id="429967at2759"/>
<evidence type="ECO:0000313" key="2">
    <source>
        <dbReference type="EMBL" id="CDF89178.1"/>
    </source>
</evidence>
<dbReference type="PANTHER" id="PTHR33558:SF1">
    <property type="entry name" value="GLUTAREDOXIN-LIKE PROTEIN C5ORF63 HOMOLOG"/>
    <property type="match status" value="1"/>
</dbReference>
<dbReference type="InterPro" id="IPR036249">
    <property type="entry name" value="Thioredoxin-like_sf"/>
</dbReference>
<dbReference type="Pfam" id="PF05768">
    <property type="entry name" value="Glrx-like"/>
    <property type="match status" value="1"/>
</dbReference>
<dbReference type="EMBL" id="HG316456">
    <property type="protein sequence ID" value="CDF89178.1"/>
    <property type="molecule type" value="Genomic_DNA"/>
</dbReference>
<evidence type="ECO:0000256" key="1">
    <source>
        <dbReference type="RuleBase" id="RU363082"/>
    </source>
</evidence>
<protein>
    <recommendedName>
        <fullName evidence="1">Glutaredoxin-like protein</fullName>
    </recommendedName>
</protein>
<keyword evidence="1" id="KW-0249">Electron transport</keyword>
<comment type="similarity">
    <text evidence="1">Belongs to the glutaredoxin family.</text>
</comment>
<gene>
    <name evidence="2" type="ORF">BN860_11012g</name>
</gene>
<dbReference type="Proteomes" id="UP000019375">
    <property type="component" value="Unassembled WGS sequence"/>
</dbReference>
<keyword evidence="1" id="KW-0813">Transport</keyword>
<keyword evidence="3" id="KW-1185">Reference proteome</keyword>
<name>A0A8J2T6R0_ZYGB2</name>
<organism evidence="2 3">
    <name type="scientific">Zygosaccharomyces bailii (strain CLIB 213 / ATCC 58445 / CBS 680 / BCRC 21525 / NBRC 1098 / NCYC 1416 / NRRL Y-2227)</name>
    <dbReference type="NCBI Taxonomy" id="1333698"/>
    <lineage>
        <taxon>Eukaryota</taxon>
        <taxon>Fungi</taxon>
        <taxon>Dikarya</taxon>
        <taxon>Ascomycota</taxon>
        <taxon>Saccharomycotina</taxon>
        <taxon>Saccharomycetes</taxon>
        <taxon>Saccharomycetales</taxon>
        <taxon>Saccharomycetaceae</taxon>
        <taxon>Zygosaccharomyces</taxon>
    </lineage>
</organism>
<reference evidence="3" key="1">
    <citation type="journal article" date="2013" name="Genome Announc.">
        <title>Genome sequence of the food spoilage yeast Zygosaccharomyces bailii CLIB 213(T).</title>
        <authorList>
            <person name="Galeote V."/>
            <person name="Bigey F."/>
            <person name="Devillers H."/>
            <person name="Neuveglise C."/>
            <person name="Dequin S."/>
        </authorList>
    </citation>
    <scope>NUCLEOTIDE SEQUENCE [LARGE SCALE GENOMIC DNA]</scope>
    <source>
        <strain evidence="3">CLIB 213 / ATCC 58445 / CBS 680 / CCRC 21525 / NBRC 1098 / NCYC 1416 / NRRL Y-2227</strain>
    </source>
</reference>
<dbReference type="Gene3D" id="3.40.30.10">
    <property type="entry name" value="Glutaredoxin"/>
    <property type="match status" value="1"/>
</dbReference>
<sequence>MSIRSFHAASRCLKVGGVQVTLFSKSNCGLCNEASNIMDKVLQQEAEIDYSVVKIDDPKNHQWWEQYCLDVPVLHIKNPSNEGSLIKVFHRLDQEDVLNKIKNVK</sequence>
<dbReference type="AlphaFoldDB" id="A0A8J2T6R0"/>
<evidence type="ECO:0000313" key="3">
    <source>
        <dbReference type="Proteomes" id="UP000019375"/>
    </source>
</evidence>
<dbReference type="InterPro" id="IPR008554">
    <property type="entry name" value="Glutaredoxin-like"/>
</dbReference>
<dbReference type="PANTHER" id="PTHR33558">
    <property type="entry name" value="GLUTAREDOXIN-LIKE PROTEIN C5ORF63 HOMOLOG"/>
    <property type="match status" value="1"/>
</dbReference>
<dbReference type="InterPro" id="IPR052565">
    <property type="entry name" value="Glutaredoxin-like_YDR286C"/>
</dbReference>
<dbReference type="SUPFAM" id="SSF52833">
    <property type="entry name" value="Thioredoxin-like"/>
    <property type="match status" value="1"/>
</dbReference>
<proteinExistence type="inferred from homology"/>